<evidence type="ECO:0000313" key="4">
    <source>
        <dbReference type="Proteomes" id="UP000198902"/>
    </source>
</evidence>
<evidence type="ECO:0000256" key="1">
    <source>
        <dbReference type="SAM" id="Phobius"/>
    </source>
</evidence>
<keyword evidence="1" id="KW-0812">Transmembrane</keyword>
<dbReference type="Gene3D" id="1.10.3730.20">
    <property type="match status" value="1"/>
</dbReference>
<sequence length="136" mass="13743">MSKTVIFAFGSMALYAGWAFLAKVATKSLPAEQAVIYTYVAGLTAAASYLLWRGGPVVVSTGGIGFALAGGLFLGLGTISYYLALSQGSAAVATSISGMYLLGTTLLAVVFLEESLGQVKIAGIALAVGAVILLAQ</sequence>
<keyword evidence="4" id="KW-1185">Reference proteome</keyword>
<gene>
    <name evidence="3" type="ORF">BN996_03195</name>
</gene>
<keyword evidence="1" id="KW-1133">Transmembrane helix</keyword>
<evidence type="ECO:0000259" key="2">
    <source>
        <dbReference type="Pfam" id="PF00892"/>
    </source>
</evidence>
<reference evidence="4" key="1">
    <citation type="submission" date="2015-03" db="EMBL/GenBank/DDBJ databases">
        <authorList>
            <person name="Urmite Genomes"/>
        </authorList>
    </citation>
    <scope>NUCLEOTIDE SEQUENCE [LARGE SCALE GENOMIC DNA]</scope>
    <source>
        <strain evidence="4">Arc-Hr</strain>
    </source>
</reference>
<protein>
    <submittedName>
        <fullName evidence="3">EamA-like transporter family protein</fullName>
    </submittedName>
</protein>
<dbReference type="InterPro" id="IPR000620">
    <property type="entry name" value="EamA_dom"/>
</dbReference>
<feature type="transmembrane region" description="Helical" evidence="1">
    <location>
        <begin position="118"/>
        <end position="135"/>
    </location>
</feature>
<accession>A0A0D6JUT0</accession>
<dbReference type="Pfam" id="PF00892">
    <property type="entry name" value="EamA"/>
    <property type="match status" value="1"/>
</dbReference>
<dbReference type="SUPFAM" id="SSF103481">
    <property type="entry name" value="Multidrug resistance efflux transporter EmrE"/>
    <property type="match status" value="1"/>
</dbReference>
<dbReference type="Proteomes" id="UP000198902">
    <property type="component" value="Unassembled WGS sequence"/>
</dbReference>
<dbReference type="GO" id="GO:0016020">
    <property type="term" value="C:membrane"/>
    <property type="evidence" value="ECO:0007669"/>
    <property type="project" value="InterPro"/>
</dbReference>
<feature type="domain" description="EamA" evidence="2">
    <location>
        <begin position="3"/>
        <end position="134"/>
    </location>
</feature>
<organism evidence="3 4">
    <name type="scientific">Haloferax massiliensis</name>
    <dbReference type="NCBI Taxonomy" id="1476858"/>
    <lineage>
        <taxon>Archaea</taxon>
        <taxon>Methanobacteriati</taxon>
        <taxon>Methanobacteriota</taxon>
        <taxon>Stenosarchaea group</taxon>
        <taxon>Halobacteria</taxon>
        <taxon>Halobacteriales</taxon>
        <taxon>Haloferacaceae</taxon>
        <taxon>Haloferax</taxon>
    </lineage>
</organism>
<dbReference type="InterPro" id="IPR037185">
    <property type="entry name" value="EmrE-like"/>
</dbReference>
<dbReference type="AlphaFoldDB" id="A0A0D6JUT0"/>
<dbReference type="OrthoDB" id="292596at2157"/>
<keyword evidence="1" id="KW-0472">Membrane</keyword>
<feature type="transmembrane region" description="Helical" evidence="1">
    <location>
        <begin position="64"/>
        <end position="84"/>
    </location>
</feature>
<feature type="transmembrane region" description="Helical" evidence="1">
    <location>
        <begin position="34"/>
        <end position="52"/>
    </location>
</feature>
<name>A0A0D6JUT0_9EURY</name>
<evidence type="ECO:0000313" key="3">
    <source>
        <dbReference type="EMBL" id="CQR52552.1"/>
    </source>
</evidence>
<proteinExistence type="predicted"/>
<feature type="transmembrane region" description="Helical" evidence="1">
    <location>
        <begin position="6"/>
        <end position="22"/>
    </location>
</feature>
<dbReference type="EMBL" id="CSTE01000004">
    <property type="protein sequence ID" value="CQR52552.1"/>
    <property type="molecule type" value="Genomic_DNA"/>
</dbReference>
<dbReference type="RefSeq" id="WP_089780656.1">
    <property type="nucleotide sequence ID" value="NZ_CABLRR010000004.1"/>
</dbReference>
<feature type="transmembrane region" description="Helical" evidence="1">
    <location>
        <begin position="91"/>
        <end position="112"/>
    </location>
</feature>